<evidence type="ECO:0000313" key="10">
    <source>
        <dbReference type="Proteomes" id="UP000695000"/>
    </source>
</evidence>
<evidence type="ECO:0000256" key="3">
    <source>
        <dbReference type="ARBA" id="ARBA00013278"/>
    </source>
</evidence>
<evidence type="ECO:0000256" key="5">
    <source>
        <dbReference type="ARBA" id="ARBA00022963"/>
    </source>
</evidence>
<dbReference type="EC" id="3.1.1.4" evidence="3"/>
<evidence type="ECO:0000256" key="6">
    <source>
        <dbReference type="ARBA" id="ARBA00023098"/>
    </source>
</evidence>
<protein>
    <recommendedName>
        <fullName evidence="3">phospholipase A2</fullName>
        <ecNumber evidence="3">3.1.1.4</ecNumber>
    </recommendedName>
    <alternativeName>
        <fullName evidence="7">Phosphatidylcholine 2-acylhydrolase</fullName>
    </alternativeName>
</protein>
<comment type="subcellular location">
    <subcellularLocation>
        <location evidence="2">Secreted</location>
    </subcellularLocation>
</comment>
<evidence type="ECO:0000256" key="8">
    <source>
        <dbReference type="SAM" id="SignalP"/>
    </source>
</evidence>
<keyword evidence="6" id="KW-0443">Lipid metabolism</keyword>
<sequence>MLFLGSFCVLLMSSGFADSTDYIDNGDEILLQPRFFLPATVHKAIQDSLFREPNSPVDATRTSFIEKSVNFVKEGARRIGKNIPFIRDIDTSGLDTNTSFFSGALGPFKKHVSAIFPGTRWCGDGNKAKGFDDLGVFAKTDKCCREHDNCPEGIESKSTKYGLKNDGVFTRSHCDCDTAFYNCLREGYSLVSKEIGFTYFNILGPQCFKKGPLRGGCIRYNKGKCTEYKILDENSTAYQWYDNQLF</sequence>
<organism evidence="10 11">
    <name type="scientific">Nicrophorus vespilloides</name>
    <name type="common">Boreal carrion beetle</name>
    <dbReference type="NCBI Taxonomy" id="110193"/>
    <lineage>
        <taxon>Eukaryota</taxon>
        <taxon>Metazoa</taxon>
        <taxon>Ecdysozoa</taxon>
        <taxon>Arthropoda</taxon>
        <taxon>Hexapoda</taxon>
        <taxon>Insecta</taxon>
        <taxon>Pterygota</taxon>
        <taxon>Neoptera</taxon>
        <taxon>Endopterygota</taxon>
        <taxon>Coleoptera</taxon>
        <taxon>Polyphaga</taxon>
        <taxon>Staphyliniformia</taxon>
        <taxon>Silphidae</taxon>
        <taxon>Nicrophorinae</taxon>
        <taxon>Nicrophorus</taxon>
    </lineage>
</organism>
<keyword evidence="4" id="KW-0964">Secreted</keyword>
<gene>
    <name evidence="11" type="primary">LOC108564862</name>
</gene>
<feature type="signal peptide" evidence="8">
    <location>
        <begin position="1"/>
        <end position="19"/>
    </location>
</feature>
<dbReference type="GeneID" id="108564862"/>
<evidence type="ECO:0000313" key="11">
    <source>
        <dbReference type="RefSeq" id="XP_017779523.1"/>
    </source>
</evidence>
<dbReference type="PANTHER" id="PTHR12253">
    <property type="entry name" value="RH14732P"/>
    <property type="match status" value="1"/>
</dbReference>
<dbReference type="PROSITE" id="PS00118">
    <property type="entry name" value="PA2_HIS"/>
    <property type="match status" value="1"/>
</dbReference>
<dbReference type="RefSeq" id="XP_017779523.1">
    <property type="nucleotide sequence ID" value="XM_017924034.1"/>
</dbReference>
<evidence type="ECO:0000256" key="2">
    <source>
        <dbReference type="ARBA" id="ARBA00004613"/>
    </source>
</evidence>
<evidence type="ECO:0000256" key="4">
    <source>
        <dbReference type="ARBA" id="ARBA00022525"/>
    </source>
</evidence>
<proteinExistence type="predicted"/>
<dbReference type="Pfam" id="PF05826">
    <property type="entry name" value="Phospholip_A2_2"/>
    <property type="match status" value="1"/>
</dbReference>
<dbReference type="Gene3D" id="1.20.90.10">
    <property type="entry name" value="Phospholipase A2 domain"/>
    <property type="match status" value="1"/>
</dbReference>
<dbReference type="SUPFAM" id="SSF48619">
    <property type="entry name" value="Phospholipase A2, PLA2"/>
    <property type="match status" value="1"/>
</dbReference>
<comment type="cofactor">
    <cofactor evidence="1">
        <name>Ca(2+)</name>
        <dbReference type="ChEBI" id="CHEBI:29108"/>
    </cofactor>
</comment>
<evidence type="ECO:0000256" key="7">
    <source>
        <dbReference type="ARBA" id="ARBA00029903"/>
    </source>
</evidence>
<reference evidence="11" key="1">
    <citation type="submission" date="2025-08" db="UniProtKB">
        <authorList>
            <consortium name="RefSeq"/>
        </authorList>
    </citation>
    <scope>IDENTIFICATION</scope>
    <source>
        <tissue evidence="11">Whole Larva</tissue>
    </source>
</reference>
<name>A0ABM1MY73_NICVS</name>
<dbReference type="InterPro" id="IPR033113">
    <property type="entry name" value="PLA2_histidine"/>
</dbReference>
<keyword evidence="8" id="KW-0732">Signal</keyword>
<dbReference type="InterPro" id="IPR016090">
    <property type="entry name" value="PLA2-like_dom"/>
</dbReference>
<keyword evidence="5" id="KW-0442">Lipid degradation</keyword>
<evidence type="ECO:0000259" key="9">
    <source>
        <dbReference type="Pfam" id="PF05826"/>
    </source>
</evidence>
<evidence type="ECO:0000256" key="1">
    <source>
        <dbReference type="ARBA" id="ARBA00001913"/>
    </source>
</evidence>
<feature type="chain" id="PRO_5046924897" description="phospholipase A2" evidence="8">
    <location>
        <begin position="20"/>
        <end position="246"/>
    </location>
</feature>
<dbReference type="CDD" id="cd04704">
    <property type="entry name" value="PLA2_bee_venom_like"/>
    <property type="match status" value="1"/>
</dbReference>
<keyword evidence="10" id="KW-1185">Reference proteome</keyword>
<feature type="domain" description="Phospholipase A2-like central" evidence="9">
    <location>
        <begin position="115"/>
        <end position="210"/>
    </location>
</feature>
<dbReference type="InterPro" id="IPR036444">
    <property type="entry name" value="PLipase_A2_dom_sf"/>
</dbReference>
<accession>A0ABM1MY73</accession>
<dbReference type="Proteomes" id="UP000695000">
    <property type="component" value="Unplaced"/>
</dbReference>